<dbReference type="Proteomes" id="UP000314294">
    <property type="component" value="Unassembled WGS sequence"/>
</dbReference>
<comment type="caution">
    <text evidence="1">The sequence shown here is derived from an EMBL/GenBank/DDBJ whole genome shotgun (WGS) entry which is preliminary data.</text>
</comment>
<dbReference type="AlphaFoldDB" id="A0A4Z2F171"/>
<evidence type="ECO:0000313" key="2">
    <source>
        <dbReference type="Proteomes" id="UP000314294"/>
    </source>
</evidence>
<protein>
    <submittedName>
        <fullName evidence="1">Uncharacterized protein</fullName>
    </submittedName>
</protein>
<proteinExistence type="predicted"/>
<sequence length="159" mass="17803">MNVDDECDRDLKVQSLFFVNGDCEPSRIHMMLVEMVKYKDECPGALISSGLRIFNLCCMALCSRKSQRPSLSPSEALTCTSSLFHSGSVFPPWLLPLRHSQPSDMKYGSKGGHARFYFALCLKVRLLFAIDVLFNGSLVVLHPNLPSFVPTFEGFHNVV</sequence>
<dbReference type="EMBL" id="SRLO01001909">
    <property type="protein sequence ID" value="TNN34703.1"/>
    <property type="molecule type" value="Genomic_DNA"/>
</dbReference>
<reference evidence="1 2" key="1">
    <citation type="submission" date="2019-03" db="EMBL/GenBank/DDBJ databases">
        <title>First draft genome of Liparis tanakae, snailfish: a comprehensive survey of snailfish specific genes.</title>
        <authorList>
            <person name="Kim W."/>
            <person name="Song I."/>
            <person name="Jeong J.-H."/>
            <person name="Kim D."/>
            <person name="Kim S."/>
            <person name="Ryu S."/>
            <person name="Song J.Y."/>
            <person name="Lee S.K."/>
        </authorList>
    </citation>
    <scope>NUCLEOTIDE SEQUENCE [LARGE SCALE GENOMIC DNA]</scope>
    <source>
        <tissue evidence="1">Muscle</tissue>
    </source>
</reference>
<evidence type="ECO:0000313" key="1">
    <source>
        <dbReference type="EMBL" id="TNN34703.1"/>
    </source>
</evidence>
<accession>A0A4Z2F171</accession>
<organism evidence="1 2">
    <name type="scientific">Liparis tanakae</name>
    <name type="common">Tanaka's snailfish</name>
    <dbReference type="NCBI Taxonomy" id="230148"/>
    <lineage>
        <taxon>Eukaryota</taxon>
        <taxon>Metazoa</taxon>
        <taxon>Chordata</taxon>
        <taxon>Craniata</taxon>
        <taxon>Vertebrata</taxon>
        <taxon>Euteleostomi</taxon>
        <taxon>Actinopterygii</taxon>
        <taxon>Neopterygii</taxon>
        <taxon>Teleostei</taxon>
        <taxon>Neoteleostei</taxon>
        <taxon>Acanthomorphata</taxon>
        <taxon>Eupercaria</taxon>
        <taxon>Perciformes</taxon>
        <taxon>Cottioidei</taxon>
        <taxon>Cottales</taxon>
        <taxon>Liparidae</taxon>
        <taxon>Liparis</taxon>
    </lineage>
</organism>
<gene>
    <name evidence="1" type="ORF">EYF80_055130</name>
</gene>
<keyword evidence="2" id="KW-1185">Reference proteome</keyword>
<name>A0A4Z2F171_9TELE</name>